<keyword evidence="3" id="KW-1185">Reference proteome</keyword>
<sequence length="183" mass="19503">MSAPQNAEETSTTGEFGKLTGAEIAHRNAASNTSQLTQSLQDRRGEVPNVNAESHKTDAPVLASPSKSTVEAGDLFRRNSGYGEKEEKGLGDASMKMSSILDRSRDWFTCPSCSTINYWHSFSSGEQLKCNNCKLELEENADGSVKPSGEAATGQSANVTGNEGRGSDDDSQWADTESEAADS</sequence>
<dbReference type="RefSeq" id="XP_001799509.1">
    <property type="nucleotide sequence ID" value="XM_001799457.1"/>
</dbReference>
<dbReference type="AlphaFoldDB" id="A0A7U2I3Q8"/>
<organism evidence="2 3">
    <name type="scientific">Phaeosphaeria nodorum (strain SN15 / ATCC MYA-4574 / FGSC 10173)</name>
    <name type="common">Glume blotch fungus</name>
    <name type="synonym">Parastagonospora nodorum</name>
    <dbReference type="NCBI Taxonomy" id="321614"/>
    <lineage>
        <taxon>Eukaryota</taxon>
        <taxon>Fungi</taxon>
        <taxon>Dikarya</taxon>
        <taxon>Ascomycota</taxon>
        <taxon>Pezizomycotina</taxon>
        <taxon>Dothideomycetes</taxon>
        <taxon>Pleosporomycetidae</taxon>
        <taxon>Pleosporales</taxon>
        <taxon>Pleosporineae</taxon>
        <taxon>Phaeosphaeriaceae</taxon>
        <taxon>Parastagonospora</taxon>
    </lineage>
</organism>
<reference evidence="3" key="1">
    <citation type="journal article" date="2021" name="BMC Genomics">
        <title>Chromosome-level genome assembly and manually-curated proteome of model necrotroph Parastagonospora nodorum Sn15 reveals a genome-wide trove of candidate effector homologs, and redundancy of virulence-related functions within an accessory chromosome.</title>
        <authorList>
            <person name="Bertazzoni S."/>
            <person name="Jones D.A.B."/>
            <person name="Phan H.T."/>
            <person name="Tan K.-C."/>
            <person name="Hane J.K."/>
        </authorList>
    </citation>
    <scope>NUCLEOTIDE SEQUENCE [LARGE SCALE GENOMIC DNA]</scope>
    <source>
        <strain evidence="3">SN15 / ATCC MYA-4574 / FGSC 10173)</strain>
    </source>
</reference>
<evidence type="ECO:0000313" key="2">
    <source>
        <dbReference type="EMBL" id="QRD00664.1"/>
    </source>
</evidence>
<name>A0A7U2I3Q8_PHANO</name>
<evidence type="ECO:0000313" key="3">
    <source>
        <dbReference type="Proteomes" id="UP000663193"/>
    </source>
</evidence>
<feature type="compositionally biased region" description="Polar residues" evidence="1">
    <location>
        <begin position="29"/>
        <end position="40"/>
    </location>
</feature>
<feature type="compositionally biased region" description="Acidic residues" evidence="1">
    <location>
        <begin position="169"/>
        <end position="183"/>
    </location>
</feature>
<gene>
    <name evidence="2" type="ORF">JI435_092100</name>
</gene>
<feature type="region of interest" description="Disordered" evidence="1">
    <location>
        <begin position="140"/>
        <end position="183"/>
    </location>
</feature>
<dbReference type="EMBL" id="CP069033">
    <property type="protein sequence ID" value="QRD00664.1"/>
    <property type="molecule type" value="Genomic_DNA"/>
</dbReference>
<feature type="region of interest" description="Disordered" evidence="1">
    <location>
        <begin position="1"/>
        <end position="94"/>
    </location>
</feature>
<evidence type="ECO:0000256" key="1">
    <source>
        <dbReference type="SAM" id="MobiDB-lite"/>
    </source>
</evidence>
<feature type="compositionally biased region" description="Polar residues" evidence="1">
    <location>
        <begin position="1"/>
        <end position="14"/>
    </location>
</feature>
<proteinExistence type="predicted"/>
<accession>A0A7U2I3Q8</accession>
<protein>
    <submittedName>
        <fullName evidence="2">Uncharacterized protein</fullName>
    </submittedName>
</protein>
<dbReference type="Proteomes" id="UP000663193">
    <property type="component" value="Chromosome 11"/>
</dbReference>
<dbReference type="KEGG" id="pno:SNOG_09210"/>
<dbReference type="VEuPathDB" id="FungiDB:JI435_092100"/>